<dbReference type="PANTHER" id="PTHR34070">
    <property type="entry name" value="ARMADILLO-TYPE FOLD"/>
    <property type="match status" value="1"/>
</dbReference>
<dbReference type="Pfam" id="PF08713">
    <property type="entry name" value="DNA_alkylation"/>
    <property type="match status" value="1"/>
</dbReference>
<dbReference type="InterPro" id="IPR016024">
    <property type="entry name" value="ARM-type_fold"/>
</dbReference>
<proteinExistence type="predicted"/>
<organism evidence="1">
    <name type="scientific">hydrocarbon metagenome</name>
    <dbReference type="NCBI Taxonomy" id="938273"/>
    <lineage>
        <taxon>unclassified sequences</taxon>
        <taxon>metagenomes</taxon>
        <taxon>ecological metagenomes</taxon>
    </lineage>
</organism>
<sequence length="133" mass="15693">MNNNIINEFRASQNPVQAEAMAAYMKNRFPFLGLTRPERNRLQKEFIKDCKQTAQIDWALVDACWNLAEREYQYLAVDYLIALKQNLKESDLEKIEGLITRKPWWDTVDAIADKLVGYLCLRFPELIDDYIMK</sequence>
<evidence type="ECO:0000313" key="1">
    <source>
        <dbReference type="EMBL" id="KUG02651.1"/>
    </source>
</evidence>
<accession>A0A0W8E214</accession>
<dbReference type="InterPro" id="IPR014825">
    <property type="entry name" value="DNA_alkylation"/>
</dbReference>
<name>A0A0W8E214_9ZZZZ</name>
<dbReference type="Gene3D" id="1.20.1660.10">
    <property type="entry name" value="Hypothetical protein (EF3068)"/>
    <property type="match status" value="1"/>
</dbReference>
<dbReference type="SUPFAM" id="SSF48371">
    <property type="entry name" value="ARM repeat"/>
    <property type="match status" value="1"/>
</dbReference>
<dbReference type="EMBL" id="LNQE01001916">
    <property type="protein sequence ID" value="KUG02651.1"/>
    <property type="molecule type" value="Genomic_DNA"/>
</dbReference>
<dbReference type="AlphaFoldDB" id="A0A0W8E214"/>
<reference evidence="1" key="1">
    <citation type="journal article" date="2015" name="Proc. Natl. Acad. Sci. U.S.A.">
        <title>Networks of energetic and metabolic interactions define dynamics in microbial communities.</title>
        <authorList>
            <person name="Embree M."/>
            <person name="Liu J.K."/>
            <person name="Al-Bassam M.M."/>
            <person name="Zengler K."/>
        </authorList>
    </citation>
    <scope>NUCLEOTIDE SEQUENCE</scope>
</reference>
<dbReference type="PANTHER" id="PTHR34070:SF1">
    <property type="entry name" value="DNA ALKYLATION REPAIR PROTEIN"/>
    <property type="match status" value="1"/>
</dbReference>
<gene>
    <name evidence="1" type="ORF">ASZ90_020019</name>
</gene>
<protein>
    <submittedName>
        <fullName evidence="1">Dna alkylation repair enzyme</fullName>
    </submittedName>
</protein>
<comment type="caution">
    <text evidence="1">The sequence shown here is derived from an EMBL/GenBank/DDBJ whole genome shotgun (WGS) entry which is preliminary data.</text>
</comment>